<name>A0A139H6E1_9PEZI</name>
<dbReference type="SUPFAM" id="SSF49482">
    <property type="entry name" value="Aromatic compound dioxygenase"/>
    <property type="match status" value="1"/>
</dbReference>
<dbReference type="InterPro" id="IPR015889">
    <property type="entry name" value="Intradiol_dOase_core"/>
</dbReference>
<dbReference type="AlphaFoldDB" id="A0A139H6E1"/>
<dbReference type="OrthoDB" id="121380at2759"/>
<dbReference type="PANTHER" id="PTHR34315">
    <property type="match status" value="1"/>
</dbReference>
<comment type="caution">
    <text evidence="2">The sequence shown here is derived from an EMBL/GenBank/DDBJ whole genome shotgun (WGS) entry which is preliminary data.</text>
</comment>
<proteinExistence type="predicted"/>
<dbReference type="GO" id="GO:0016702">
    <property type="term" value="F:oxidoreductase activity, acting on single donors with incorporation of molecular oxygen, incorporation of two atoms of oxygen"/>
    <property type="evidence" value="ECO:0007669"/>
    <property type="project" value="InterPro"/>
</dbReference>
<dbReference type="Gene3D" id="2.60.130.10">
    <property type="entry name" value="Aromatic compound dioxygenase"/>
    <property type="match status" value="1"/>
</dbReference>
<keyword evidence="1" id="KW-0732">Signal</keyword>
<evidence type="ECO:0000256" key="1">
    <source>
        <dbReference type="SAM" id="SignalP"/>
    </source>
</evidence>
<gene>
    <name evidence="2" type="ORF">AC578_3125</name>
</gene>
<evidence type="ECO:0000313" key="3">
    <source>
        <dbReference type="Proteomes" id="UP000070133"/>
    </source>
</evidence>
<organism evidence="2 3">
    <name type="scientific">Pseudocercospora eumusae</name>
    <dbReference type="NCBI Taxonomy" id="321146"/>
    <lineage>
        <taxon>Eukaryota</taxon>
        <taxon>Fungi</taxon>
        <taxon>Dikarya</taxon>
        <taxon>Ascomycota</taxon>
        <taxon>Pezizomycotina</taxon>
        <taxon>Dothideomycetes</taxon>
        <taxon>Dothideomycetidae</taxon>
        <taxon>Mycosphaerellales</taxon>
        <taxon>Mycosphaerellaceae</taxon>
        <taxon>Pseudocercospora</taxon>
    </lineage>
</organism>
<evidence type="ECO:0000313" key="2">
    <source>
        <dbReference type="EMBL" id="KXS97982.1"/>
    </source>
</evidence>
<sequence length="341" mass="37642">MLSLLTLSLLLLHNALAHSGHSLEKELTRRGQWLKTRPRSVESCAEHLQKRGHLEHAITRREELLQRARIKRGIEAGRLERRDFTQYDFSHASTQKVSPNADARKLFAGSSNCVLTPEIDVLGHYIADGLVRSVIHDNQPGIPMHMDVQVINTRTCDPMPDVYLDIYQCNSTGVYSGVVAEGNGNGLADPSNINANFGRGVQQTDANGVAQFESIFPGHYFGVANHLHVLTHKGLPKGTPPDAQGRQFVEATHNGRIFFDQSLISQVEALPPYNMNRQPLTLNHDDQAIILEASQTDPFARYAMVGDRLEDGIVAWMSVGVDPQALHPLAYLNEGHNGNGG</sequence>
<dbReference type="EMBL" id="LFZN01000127">
    <property type="protein sequence ID" value="KXS97982.1"/>
    <property type="molecule type" value="Genomic_DNA"/>
</dbReference>
<dbReference type="STRING" id="321146.A0A139H6E1"/>
<dbReference type="CDD" id="cd03457">
    <property type="entry name" value="intradiol_dioxygenase_like"/>
    <property type="match status" value="1"/>
</dbReference>
<feature type="chain" id="PRO_5007806312" description="Intradiol ring-cleavage dioxygenases domain-containing protein" evidence="1">
    <location>
        <begin position="18"/>
        <end position="341"/>
    </location>
</feature>
<feature type="signal peptide" evidence="1">
    <location>
        <begin position="1"/>
        <end position="17"/>
    </location>
</feature>
<dbReference type="PANTHER" id="PTHR34315:SF1">
    <property type="entry name" value="INTRADIOL RING-CLEAVAGE DIOXYGENASES DOMAIN-CONTAINING PROTEIN-RELATED"/>
    <property type="match status" value="1"/>
</dbReference>
<protein>
    <recommendedName>
        <fullName evidence="4">Intradiol ring-cleavage dioxygenases domain-containing protein</fullName>
    </recommendedName>
</protein>
<reference evidence="2 3" key="1">
    <citation type="submission" date="2015-07" db="EMBL/GenBank/DDBJ databases">
        <title>Comparative genomics of the Sigatoka disease complex on banana suggests a link between parallel evolutionary changes in Pseudocercospora fijiensis and Pseudocercospora eumusae and increased virulence on the banana host.</title>
        <authorList>
            <person name="Chang T.-C."/>
            <person name="Salvucci A."/>
            <person name="Crous P.W."/>
            <person name="Stergiopoulos I."/>
        </authorList>
    </citation>
    <scope>NUCLEOTIDE SEQUENCE [LARGE SCALE GENOMIC DNA]</scope>
    <source>
        <strain evidence="2 3">CBS 114824</strain>
    </source>
</reference>
<accession>A0A139H6E1</accession>
<dbReference type="Proteomes" id="UP000070133">
    <property type="component" value="Unassembled WGS sequence"/>
</dbReference>
<dbReference type="GO" id="GO:0005506">
    <property type="term" value="F:iron ion binding"/>
    <property type="evidence" value="ECO:0007669"/>
    <property type="project" value="InterPro"/>
</dbReference>
<keyword evidence="3" id="KW-1185">Reference proteome</keyword>
<evidence type="ECO:0008006" key="4">
    <source>
        <dbReference type="Google" id="ProtNLM"/>
    </source>
</evidence>